<evidence type="ECO:0000313" key="1">
    <source>
        <dbReference type="EMBL" id="VEL13668.1"/>
    </source>
</evidence>
<gene>
    <name evidence="1" type="ORF">PXEA_LOCUS7108</name>
</gene>
<dbReference type="Proteomes" id="UP000784294">
    <property type="component" value="Unassembled WGS sequence"/>
</dbReference>
<reference evidence="1" key="1">
    <citation type="submission" date="2018-11" db="EMBL/GenBank/DDBJ databases">
        <authorList>
            <consortium name="Pathogen Informatics"/>
        </authorList>
    </citation>
    <scope>NUCLEOTIDE SEQUENCE</scope>
</reference>
<comment type="caution">
    <text evidence="1">The sequence shown here is derived from an EMBL/GenBank/DDBJ whole genome shotgun (WGS) entry which is preliminary data.</text>
</comment>
<accession>A0A3S5A311</accession>
<organism evidence="1 2">
    <name type="scientific">Protopolystoma xenopodis</name>
    <dbReference type="NCBI Taxonomy" id="117903"/>
    <lineage>
        <taxon>Eukaryota</taxon>
        <taxon>Metazoa</taxon>
        <taxon>Spiralia</taxon>
        <taxon>Lophotrochozoa</taxon>
        <taxon>Platyhelminthes</taxon>
        <taxon>Monogenea</taxon>
        <taxon>Polyopisthocotylea</taxon>
        <taxon>Polystomatidea</taxon>
        <taxon>Polystomatidae</taxon>
        <taxon>Protopolystoma</taxon>
    </lineage>
</organism>
<sequence length="75" mass="8142">MCIHEDPHVVMSALACGKRVEDIGPILQIGGTRFCSTSCHQTESVLGVGKACNPDLETLCQALRREGWSFAIEPQ</sequence>
<keyword evidence="2" id="KW-1185">Reference proteome</keyword>
<evidence type="ECO:0000313" key="2">
    <source>
        <dbReference type="Proteomes" id="UP000784294"/>
    </source>
</evidence>
<proteinExistence type="predicted"/>
<dbReference type="EMBL" id="CAAALY010018479">
    <property type="protein sequence ID" value="VEL13668.1"/>
    <property type="molecule type" value="Genomic_DNA"/>
</dbReference>
<name>A0A3S5A311_9PLAT</name>
<dbReference type="AlphaFoldDB" id="A0A3S5A311"/>
<protein>
    <submittedName>
        <fullName evidence="1">Uncharacterized protein</fullName>
    </submittedName>
</protein>